<feature type="transmembrane region" description="Helical" evidence="12">
    <location>
        <begin position="426"/>
        <end position="443"/>
    </location>
</feature>
<evidence type="ECO:0000256" key="10">
    <source>
        <dbReference type="ARBA" id="ARBA00023065"/>
    </source>
</evidence>
<feature type="transmembrane region" description="Helical" evidence="12">
    <location>
        <begin position="213"/>
        <end position="237"/>
    </location>
</feature>
<keyword evidence="16" id="KW-1185">Reference proteome</keyword>
<sequence length="625" mass="69619">MSPHKPTKKQTAALSLAALGVVFGDIGTSPLYSIREIFSIGDNILELNILNMLGVLSMIFWSLIAVVSIKYITFIMRANNNGEGGIMALLALAHRNAKTKRKRMLIAMIGIMGACMFYADGMITPAISVLSAVEGIEIALPGFHDFVIPITLIIIFFLFWFQSKGTASVGFLFGPVMLVWFSTLAILGVINIINEPSVLKALNPYYAYLYLHNNFAIAFITMGAIILCVTGAESLYADMGHFGRAPIRITWFSFVFPALTLNYYGQGALILQNPENIINPFYLMSPEWFTVPLIFLATIATIIASQACITGAFSVSRQALQLGFIPRMRVDHTSENQEGQIYLPRVNFLLMVGVIAVVLIFQKSSSLAAAYGVAITMDMVIASLLSIIVFAEIWKTWTKTVIVFSIFLAIDLVFFAANIIKVPNGGWFPLLIGIILLILMTTWSKGRSILYNKLKNESMHIDDFIKSFKRSSIARVKGISVFMTPNSNGVPHALLHNLKHNKVMHEKVVILTVKFLDIPHVKQKNMLNIVKLPNNFYQATVNYGFSDEPNIPRELAKSTIRGLKFEPMATSYFVGKESLVITKDQNMGVIRKRIFSFLFNSSEEITNQFKLPVNRVVELGSQNNF</sequence>
<proteinExistence type="inferred from homology"/>
<dbReference type="PATRIC" id="fig|1623450.3.peg.268"/>
<feature type="transmembrane region" description="Helical" evidence="12">
    <location>
        <begin position="48"/>
        <end position="69"/>
    </location>
</feature>
<dbReference type="Pfam" id="PF02705">
    <property type="entry name" value="K_trans"/>
    <property type="match status" value="1"/>
</dbReference>
<dbReference type="GO" id="GO:0015293">
    <property type="term" value="F:symporter activity"/>
    <property type="evidence" value="ECO:0007669"/>
    <property type="project" value="UniProtKB-UniRule"/>
</dbReference>
<dbReference type="AlphaFoldDB" id="A0A0H4J071"/>
<keyword evidence="3 12" id="KW-0813">Transport</keyword>
<dbReference type="InterPro" id="IPR053951">
    <property type="entry name" value="K_trans_N"/>
</dbReference>
<evidence type="ECO:0000256" key="3">
    <source>
        <dbReference type="ARBA" id="ARBA00022448"/>
    </source>
</evidence>
<evidence type="ECO:0000256" key="4">
    <source>
        <dbReference type="ARBA" id="ARBA00022475"/>
    </source>
</evidence>
<keyword evidence="5 12" id="KW-0633">Potassium transport</keyword>
<evidence type="ECO:0000256" key="11">
    <source>
        <dbReference type="ARBA" id="ARBA00023136"/>
    </source>
</evidence>
<dbReference type="InterPro" id="IPR053952">
    <property type="entry name" value="K_trans_C"/>
</dbReference>
<dbReference type="GO" id="GO:0005886">
    <property type="term" value="C:plasma membrane"/>
    <property type="evidence" value="ECO:0007669"/>
    <property type="project" value="UniProtKB-SubCell"/>
</dbReference>
<evidence type="ECO:0000256" key="6">
    <source>
        <dbReference type="ARBA" id="ARBA00022692"/>
    </source>
</evidence>
<keyword evidence="8 12" id="KW-0630">Potassium</keyword>
<keyword evidence="7 12" id="KW-0769">Symport</keyword>
<organism evidence="15 16">
    <name type="scientific">Methylophilales bacterium MBRS-H7</name>
    <dbReference type="NCBI Taxonomy" id="1623450"/>
    <lineage>
        <taxon>Bacteria</taxon>
        <taxon>Pseudomonadati</taxon>
        <taxon>Pseudomonadota</taxon>
        <taxon>Betaproteobacteria</taxon>
        <taxon>Nitrosomonadales</taxon>
        <taxon>OM43 clade</taxon>
    </lineage>
</organism>
<evidence type="ECO:0000256" key="5">
    <source>
        <dbReference type="ARBA" id="ARBA00022538"/>
    </source>
</evidence>
<evidence type="ECO:0000259" key="13">
    <source>
        <dbReference type="Pfam" id="PF02705"/>
    </source>
</evidence>
<feature type="transmembrane region" description="Helical" evidence="12">
    <location>
        <begin position="168"/>
        <end position="193"/>
    </location>
</feature>
<evidence type="ECO:0000256" key="12">
    <source>
        <dbReference type="HAMAP-Rule" id="MF_01522"/>
    </source>
</evidence>
<dbReference type="InterPro" id="IPR003855">
    <property type="entry name" value="K+_transporter"/>
</dbReference>
<keyword evidence="9 12" id="KW-1133">Transmembrane helix</keyword>
<evidence type="ECO:0000256" key="7">
    <source>
        <dbReference type="ARBA" id="ARBA00022847"/>
    </source>
</evidence>
<feature type="transmembrane region" description="Helical" evidence="12">
    <location>
        <begin position="368"/>
        <end position="394"/>
    </location>
</feature>
<evidence type="ECO:0000313" key="15">
    <source>
        <dbReference type="EMBL" id="AKO65435.1"/>
    </source>
</evidence>
<feature type="transmembrane region" description="Helical" evidence="12">
    <location>
        <begin position="341"/>
        <end position="362"/>
    </location>
</feature>
<evidence type="ECO:0000313" key="16">
    <source>
        <dbReference type="Proteomes" id="UP000066549"/>
    </source>
</evidence>
<feature type="transmembrane region" description="Helical" evidence="12">
    <location>
        <begin position="143"/>
        <end position="161"/>
    </location>
</feature>
<feature type="domain" description="K+ potassium transporter integral membrane" evidence="13">
    <location>
        <begin position="15"/>
        <end position="466"/>
    </location>
</feature>
<feature type="transmembrane region" description="Helical" evidence="12">
    <location>
        <begin position="401"/>
        <end position="420"/>
    </location>
</feature>
<evidence type="ECO:0000256" key="8">
    <source>
        <dbReference type="ARBA" id="ARBA00022958"/>
    </source>
</evidence>
<dbReference type="EMBL" id="CP011002">
    <property type="protein sequence ID" value="AKO65435.1"/>
    <property type="molecule type" value="Genomic_DNA"/>
</dbReference>
<reference evidence="15 16" key="1">
    <citation type="submission" date="2015-03" db="EMBL/GenBank/DDBJ databases">
        <title>Comparative analysis of the OM43 clade including a novel species from Red Sea uncovers genomic and metabolic diversity among marine methylotrophs.</title>
        <authorList>
            <person name="Jimenez-Infante F."/>
            <person name="Ngugi D.K."/>
            <person name="Vinu M."/>
            <person name="Alam I."/>
            <person name="Kamau A."/>
            <person name="Blom J."/>
            <person name="Bajic V.B."/>
            <person name="Stingl U."/>
        </authorList>
    </citation>
    <scope>NUCLEOTIDE SEQUENCE [LARGE SCALE GENOMIC DNA]</scope>
    <source>
        <strain evidence="15 16">MBRSH7</strain>
    </source>
</reference>
<dbReference type="HAMAP" id="MF_01522">
    <property type="entry name" value="Kup"/>
    <property type="match status" value="1"/>
</dbReference>
<evidence type="ECO:0000256" key="2">
    <source>
        <dbReference type="ARBA" id="ARBA00007019"/>
    </source>
</evidence>
<dbReference type="GO" id="GO:0015079">
    <property type="term" value="F:potassium ion transmembrane transporter activity"/>
    <property type="evidence" value="ECO:0007669"/>
    <property type="project" value="UniProtKB-UniRule"/>
</dbReference>
<feature type="transmembrane region" description="Helical" evidence="12">
    <location>
        <begin position="291"/>
        <end position="320"/>
    </location>
</feature>
<keyword evidence="10 12" id="KW-0406">Ion transport</keyword>
<keyword evidence="11 12" id="KW-0472">Membrane</keyword>
<feature type="transmembrane region" description="Helical" evidence="12">
    <location>
        <begin position="104"/>
        <end position="123"/>
    </location>
</feature>
<dbReference type="InterPro" id="IPR023051">
    <property type="entry name" value="Kup"/>
</dbReference>
<name>A0A0H4J071_9PROT</name>
<gene>
    <name evidence="15" type="primary">trkD</name>
    <name evidence="12" type="synonym">kup</name>
    <name evidence="15" type="ORF">VI33_01350</name>
</gene>
<accession>A0A0H4J071</accession>
<keyword evidence="4 12" id="KW-1003">Cell membrane</keyword>
<dbReference type="Pfam" id="PF22776">
    <property type="entry name" value="K_trans_C"/>
    <property type="match status" value="1"/>
</dbReference>
<feature type="domain" description="K+ potassium transporter C-terminal" evidence="14">
    <location>
        <begin position="478"/>
        <end position="622"/>
    </location>
</feature>
<comment type="subcellular location">
    <subcellularLocation>
        <location evidence="12">Cell membrane</location>
        <topology evidence="12">Multi-pass membrane protein</topology>
    </subcellularLocation>
    <subcellularLocation>
        <location evidence="1">Membrane</location>
        <topology evidence="1">Multi-pass membrane protein</topology>
    </subcellularLocation>
</comment>
<comment type="similarity">
    <text evidence="2 12">Belongs to the HAK/KUP transporter (TC 2.A.72) family.</text>
</comment>
<dbReference type="PANTHER" id="PTHR30540:SF79">
    <property type="entry name" value="LOW AFFINITY POTASSIUM TRANSPORT SYSTEM PROTEIN KUP"/>
    <property type="match status" value="1"/>
</dbReference>
<feature type="transmembrane region" description="Helical" evidence="12">
    <location>
        <begin position="249"/>
        <end position="271"/>
    </location>
</feature>
<evidence type="ECO:0000256" key="9">
    <source>
        <dbReference type="ARBA" id="ARBA00022989"/>
    </source>
</evidence>
<dbReference type="OrthoDB" id="9805577at2"/>
<evidence type="ECO:0000256" key="1">
    <source>
        <dbReference type="ARBA" id="ARBA00004141"/>
    </source>
</evidence>
<comment type="catalytic activity">
    <reaction evidence="12">
        <text>K(+)(in) + H(+)(in) = K(+)(out) + H(+)(out)</text>
        <dbReference type="Rhea" id="RHEA:28490"/>
        <dbReference type="ChEBI" id="CHEBI:15378"/>
        <dbReference type="ChEBI" id="CHEBI:29103"/>
    </reaction>
</comment>
<keyword evidence="6 12" id="KW-0812">Transmembrane</keyword>
<protein>
    <recommendedName>
        <fullName evidence="12">Probable potassium transport system protein Kup</fullName>
    </recommendedName>
</protein>
<dbReference type="PANTHER" id="PTHR30540">
    <property type="entry name" value="OSMOTIC STRESS POTASSIUM TRANSPORTER"/>
    <property type="match status" value="1"/>
</dbReference>
<dbReference type="Proteomes" id="UP000066549">
    <property type="component" value="Chromosome"/>
</dbReference>
<evidence type="ECO:0000259" key="14">
    <source>
        <dbReference type="Pfam" id="PF22776"/>
    </source>
</evidence>
<comment type="function">
    <text evidence="12">Transport of potassium into the cell. Likely operates as a K(+):H(+) symporter.</text>
</comment>